<protein>
    <submittedName>
        <fullName evidence="1">(northern house mosquito) hypothetical protein</fullName>
    </submittedName>
</protein>
<accession>A0A8D8AE51</accession>
<organism evidence="1">
    <name type="scientific">Culex pipiens</name>
    <name type="common">House mosquito</name>
    <dbReference type="NCBI Taxonomy" id="7175"/>
    <lineage>
        <taxon>Eukaryota</taxon>
        <taxon>Metazoa</taxon>
        <taxon>Ecdysozoa</taxon>
        <taxon>Arthropoda</taxon>
        <taxon>Hexapoda</taxon>
        <taxon>Insecta</taxon>
        <taxon>Pterygota</taxon>
        <taxon>Neoptera</taxon>
        <taxon>Endopterygota</taxon>
        <taxon>Diptera</taxon>
        <taxon>Nematocera</taxon>
        <taxon>Culicoidea</taxon>
        <taxon>Culicidae</taxon>
        <taxon>Culicinae</taxon>
        <taxon>Culicini</taxon>
        <taxon>Culex</taxon>
        <taxon>Culex</taxon>
    </lineage>
</organism>
<evidence type="ECO:0000313" key="1">
    <source>
        <dbReference type="EMBL" id="CAG6454045.1"/>
    </source>
</evidence>
<dbReference type="AlphaFoldDB" id="A0A8D8AE51"/>
<proteinExistence type="predicted"/>
<dbReference type="EMBL" id="HBUE01024304">
    <property type="protein sequence ID" value="CAG6454045.1"/>
    <property type="molecule type" value="Transcribed_RNA"/>
</dbReference>
<name>A0A8D8AE51_CULPI</name>
<sequence>MISSFSRPLPKHFPLLRKLLRPKLFRAGQLQCAFPNGNRRLTLLVPSSSALALRFRPPAPPTFSSSVSSLCRSRLMAYAGLSRADPMNTLFSAVVLMMYFRASATFSAGLVSF</sequence>
<reference evidence="1" key="1">
    <citation type="submission" date="2021-05" db="EMBL/GenBank/DDBJ databases">
        <authorList>
            <person name="Alioto T."/>
            <person name="Alioto T."/>
            <person name="Gomez Garrido J."/>
        </authorList>
    </citation>
    <scope>NUCLEOTIDE SEQUENCE</scope>
</reference>